<dbReference type="SUPFAM" id="SSF53383">
    <property type="entry name" value="PLP-dependent transferases"/>
    <property type="match status" value="1"/>
</dbReference>
<evidence type="ECO:0000256" key="4">
    <source>
        <dbReference type="PIRSR" id="PIRSR000390-2"/>
    </source>
</evidence>
<comment type="caution">
    <text evidence="6">The sequence shown here is derived from an EMBL/GenBank/DDBJ whole genome shotgun (WGS) entry which is preliminary data.</text>
</comment>
<dbReference type="PANTHER" id="PTHR30244">
    <property type="entry name" value="TRANSAMINASE"/>
    <property type="match status" value="1"/>
</dbReference>
<name>A0A540VYX4_9ACTN</name>
<gene>
    <name evidence="6" type="ORF">E6W39_06380</name>
</gene>
<accession>A0A540VYX4</accession>
<evidence type="ECO:0000313" key="6">
    <source>
        <dbReference type="EMBL" id="TQF01968.1"/>
    </source>
</evidence>
<dbReference type="Pfam" id="PF01041">
    <property type="entry name" value="DegT_DnrJ_EryC1"/>
    <property type="match status" value="1"/>
</dbReference>
<feature type="active site" description="Proton acceptor" evidence="3">
    <location>
        <position position="185"/>
    </location>
</feature>
<comment type="similarity">
    <text evidence="2 5">Belongs to the DegT/DnrJ/EryC1 family.</text>
</comment>
<dbReference type="InterPro" id="IPR015422">
    <property type="entry name" value="PyrdxlP-dep_Trfase_small"/>
</dbReference>
<evidence type="ECO:0000313" key="7">
    <source>
        <dbReference type="Proteomes" id="UP000319103"/>
    </source>
</evidence>
<keyword evidence="6" id="KW-0808">Transferase</keyword>
<dbReference type="InterPro" id="IPR000653">
    <property type="entry name" value="DegT/StrS_aminotransferase"/>
</dbReference>
<dbReference type="PANTHER" id="PTHR30244:SF36">
    <property type="entry name" value="3-OXO-GLUCOSE-6-PHOSPHATE:GLUTAMATE AMINOTRANSFERASE"/>
    <property type="match status" value="1"/>
</dbReference>
<dbReference type="Gene3D" id="3.90.1150.10">
    <property type="entry name" value="Aspartate Aminotransferase, domain 1"/>
    <property type="match status" value="1"/>
</dbReference>
<evidence type="ECO:0000256" key="5">
    <source>
        <dbReference type="RuleBase" id="RU004508"/>
    </source>
</evidence>
<dbReference type="OrthoDB" id="9804264at2"/>
<keyword evidence="7" id="KW-1185">Reference proteome</keyword>
<dbReference type="CDD" id="cd00616">
    <property type="entry name" value="AHBA_syn"/>
    <property type="match status" value="1"/>
</dbReference>
<evidence type="ECO:0000256" key="2">
    <source>
        <dbReference type="ARBA" id="ARBA00037999"/>
    </source>
</evidence>
<dbReference type="GO" id="GO:0000271">
    <property type="term" value="P:polysaccharide biosynthetic process"/>
    <property type="evidence" value="ECO:0007669"/>
    <property type="project" value="TreeGrafter"/>
</dbReference>
<evidence type="ECO:0000256" key="1">
    <source>
        <dbReference type="ARBA" id="ARBA00022898"/>
    </source>
</evidence>
<dbReference type="Proteomes" id="UP000319103">
    <property type="component" value="Unassembled WGS sequence"/>
</dbReference>
<dbReference type="EMBL" id="VIGB01000003">
    <property type="protein sequence ID" value="TQF01968.1"/>
    <property type="molecule type" value="Genomic_DNA"/>
</dbReference>
<sequence>MIPFHSNSRQHADLSEALAQALHGVDLKDDSAFAHQLEKFEQKLADYCQVESVVSVASGSDALVLALRALNLPPGSEVITCDFGFYATAASIIMADLIPVFVDTAPGRMTMDLDAVRAAISPRTAAIVPVHLFGEAVAMPALQKLASEHSLAIVEDVAQALGATSNGQLVGSFGVAAAVSFNWSKHLSSFSNGGAILTNDAGLANRLRSLRSYGNEGTFHHTALGINSKLNPFEAALLSVKLPYLDGWIGRRREVADRYTSILSQAPQIITPSMVEPGAHVFHKYTIRIPDRDGLRKYLKDSSVSTLVCYPHLLHTQPAFAGRGLRAESFDHASRLVDEVLSLPVYPELMDTEIDFIGEAVLAHVRTGH</sequence>
<protein>
    <submittedName>
        <fullName evidence="6">DegT/DnrJ/EryC1/StrS family aminotransferase</fullName>
    </submittedName>
</protein>
<dbReference type="InterPro" id="IPR015424">
    <property type="entry name" value="PyrdxlP-dep_Trfase"/>
</dbReference>
<dbReference type="InterPro" id="IPR015421">
    <property type="entry name" value="PyrdxlP-dep_Trfase_major"/>
</dbReference>
<feature type="modified residue" description="N6-(pyridoxal phosphate)lysine" evidence="4">
    <location>
        <position position="185"/>
    </location>
</feature>
<dbReference type="GO" id="GO:0008483">
    <property type="term" value="F:transaminase activity"/>
    <property type="evidence" value="ECO:0007669"/>
    <property type="project" value="UniProtKB-KW"/>
</dbReference>
<evidence type="ECO:0000256" key="3">
    <source>
        <dbReference type="PIRSR" id="PIRSR000390-1"/>
    </source>
</evidence>
<dbReference type="Gene3D" id="3.40.640.10">
    <property type="entry name" value="Type I PLP-dependent aspartate aminotransferase-like (Major domain)"/>
    <property type="match status" value="1"/>
</dbReference>
<organism evidence="6 7">
    <name type="scientific">Kitasatospora acidiphila</name>
    <dbReference type="NCBI Taxonomy" id="2567942"/>
    <lineage>
        <taxon>Bacteria</taxon>
        <taxon>Bacillati</taxon>
        <taxon>Actinomycetota</taxon>
        <taxon>Actinomycetes</taxon>
        <taxon>Kitasatosporales</taxon>
        <taxon>Streptomycetaceae</taxon>
        <taxon>Kitasatospora</taxon>
    </lineage>
</organism>
<dbReference type="GO" id="GO:0030170">
    <property type="term" value="F:pyridoxal phosphate binding"/>
    <property type="evidence" value="ECO:0007669"/>
    <property type="project" value="TreeGrafter"/>
</dbReference>
<dbReference type="PIRSF" id="PIRSF000390">
    <property type="entry name" value="PLP_StrS"/>
    <property type="match status" value="1"/>
</dbReference>
<keyword evidence="1 4" id="KW-0663">Pyridoxal phosphate</keyword>
<keyword evidence="6" id="KW-0032">Aminotransferase</keyword>
<reference evidence="6 7" key="1">
    <citation type="submission" date="2019-06" db="EMBL/GenBank/DDBJ databases">
        <title>Description of Kitasatospora acidophila sp. nov. isolated from pine grove soil, and reclassification of Streptomyces novaecaesareae to Kitasatospora novaeceasareae comb. nov.</title>
        <authorList>
            <person name="Kim M.J."/>
        </authorList>
    </citation>
    <scope>NUCLEOTIDE SEQUENCE [LARGE SCALE GENOMIC DNA]</scope>
    <source>
        <strain evidence="6 7">MMS16-CNU292</strain>
    </source>
</reference>
<proteinExistence type="inferred from homology"/>
<dbReference type="RefSeq" id="WP_141632690.1">
    <property type="nucleotide sequence ID" value="NZ_VIGB01000003.1"/>
</dbReference>
<dbReference type="AlphaFoldDB" id="A0A540VYX4"/>